<accession>A0ABD3J769</accession>
<evidence type="ECO:0000256" key="10">
    <source>
        <dbReference type="SAM" id="Phobius"/>
    </source>
</evidence>
<dbReference type="InterPro" id="IPR003439">
    <property type="entry name" value="ABC_transporter-like_ATP-bd"/>
</dbReference>
<dbReference type="SMART" id="SM00382">
    <property type="entry name" value="AAA"/>
    <property type="match status" value="1"/>
</dbReference>
<dbReference type="EMBL" id="JBJKBG010000009">
    <property type="protein sequence ID" value="KAL3723377.1"/>
    <property type="molecule type" value="Genomic_DNA"/>
</dbReference>
<dbReference type="Pfam" id="PF19055">
    <property type="entry name" value="ABC2_membrane_7"/>
    <property type="match status" value="1"/>
</dbReference>
<comment type="similarity">
    <text evidence="2">Belongs to the ABC transporter superfamily. ABCG family. Eye pigment precursor importer (TC 3.A.1.204) subfamily.</text>
</comment>
<dbReference type="PANTHER" id="PTHR48042:SF4">
    <property type="entry name" value="ABC TRANSPORTER DOMAIN-CONTAINING PROTEIN"/>
    <property type="match status" value="1"/>
</dbReference>
<dbReference type="FunFam" id="3.40.50.300:FF:001533">
    <property type="entry name" value="ABC transporter G family member 11"/>
    <property type="match status" value="1"/>
</dbReference>
<reference evidence="12 13" key="1">
    <citation type="submission" date="2024-11" db="EMBL/GenBank/DDBJ databases">
        <title>Chromosome-level genome assembly of Eucalyptus globulus Labill. provides insights into its genome evolution.</title>
        <authorList>
            <person name="Li X."/>
        </authorList>
    </citation>
    <scope>NUCLEOTIDE SEQUENCE [LARGE SCALE GENOMIC DNA]</scope>
    <source>
        <strain evidence="12">CL2024</strain>
        <tissue evidence="12">Fresh tender leaves</tissue>
    </source>
</reference>
<dbReference type="InterPro" id="IPR043926">
    <property type="entry name" value="ABCG_dom"/>
</dbReference>
<dbReference type="Proteomes" id="UP001634007">
    <property type="component" value="Unassembled WGS sequence"/>
</dbReference>
<dbReference type="SUPFAM" id="SSF52540">
    <property type="entry name" value="P-loop containing nucleoside triphosphate hydrolases"/>
    <property type="match status" value="1"/>
</dbReference>
<keyword evidence="5" id="KW-0547">Nucleotide-binding</keyword>
<protein>
    <recommendedName>
        <fullName evidence="11">ABC transporter domain-containing protein</fullName>
    </recommendedName>
</protein>
<evidence type="ECO:0000256" key="8">
    <source>
        <dbReference type="ARBA" id="ARBA00023136"/>
    </source>
</evidence>
<dbReference type="InterPro" id="IPR027417">
    <property type="entry name" value="P-loop_NTPase"/>
</dbReference>
<organism evidence="12 13">
    <name type="scientific">Eucalyptus globulus</name>
    <name type="common">Tasmanian blue gum</name>
    <dbReference type="NCBI Taxonomy" id="34317"/>
    <lineage>
        <taxon>Eukaryota</taxon>
        <taxon>Viridiplantae</taxon>
        <taxon>Streptophyta</taxon>
        <taxon>Embryophyta</taxon>
        <taxon>Tracheophyta</taxon>
        <taxon>Spermatophyta</taxon>
        <taxon>Magnoliopsida</taxon>
        <taxon>eudicotyledons</taxon>
        <taxon>Gunneridae</taxon>
        <taxon>Pentapetalae</taxon>
        <taxon>rosids</taxon>
        <taxon>malvids</taxon>
        <taxon>Myrtales</taxon>
        <taxon>Myrtaceae</taxon>
        <taxon>Myrtoideae</taxon>
        <taxon>Eucalypteae</taxon>
        <taxon>Eucalyptus</taxon>
    </lineage>
</organism>
<name>A0ABD3J769_EUCGL</name>
<dbReference type="GO" id="GO:0005524">
    <property type="term" value="F:ATP binding"/>
    <property type="evidence" value="ECO:0007669"/>
    <property type="project" value="UniProtKB-KW"/>
</dbReference>
<keyword evidence="4 10" id="KW-0812">Transmembrane</keyword>
<feature type="domain" description="ABC transporter" evidence="11">
    <location>
        <begin position="48"/>
        <end position="292"/>
    </location>
</feature>
<feature type="region of interest" description="Disordered" evidence="9">
    <location>
        <begin position="658"/>
        <end position="680"/>
    </location>
</feature>
<evidence type="ECO:0000256" key="1">
    <source>
        <dbReference type="ARBA" id="ARBA00004141"/>
    </source>
</evidence>
<feature type="transmembrane region" description="Helical" evidence="10">
    <location>
        <begin position="462"/>
        <end position="489"/>
    </location>
</feature>
<evidence type="ECO:0000256" key="9">
    <source>
        <dbReference type="SAM" id="MobiDB-lite"/>
    </source>
</evidence>
<feature type="transmembrane region" description="Helical" evidence="10">
    <location>
        <begin position="498"/>
        <end position="520"/>
    </location>
</feature>
<dbReference type="InterPro" id="IPR052215">
    <property type="entry name" value="Plant_ABCG"/>
</dbReference>
<gene>
    <name evidence="12" type="ORF">ACJRO7_035547</name>
</gene>
<dbReference type="PANTHER" id="PTHR48042">
    <property type="entry name" value="ABC TRANSPORTER G FAMILY MEMBER 11"/>
    <property type="match status" value="1"/>
</dbReference>
<keyword evidence="3" id="KW-0813">Transport</keyword>
<evidence type="ECO:0000256" key="6">
    <source>
        <dbReference type="ARBA" id="ARBA00022840"/>
    </source>
</evidence>
<feature type="transmembrane region" description="Helical" evidence="10">
    <location>
        <begin position="422"/>
        <end position="442"/>
    </location>
</feature>
<comment type="caution">
    <text evidence="12">The sequence shown here is derived from an EMBL/GenBank/DDBJ whole genome shotgun (WGS) entry which is preliminary data.</text>
</comment>
<comment type="subcellular location">
    <subcellularLocation>
        <location evidence="1">Membrane</location>
        <topology evidence="1">Multi-pass membrane protein</topology>
    </subcellularLocation>
</comment>
<evidence type="ECO:0000259" key="11">
    <source>
        <dbReference type="PROSITE" id="PS50893"/>
    </source>
</evidence>
<evidence type="ECO:0000256" key="3">
    <source>
        <dbReference type="ARBA" id="ARBA00022448"/>
    </source>
</evidence>
<keyword evidence="6" id="KW-0067">ATP-binding</keyword>
<keyword evidence="8 10" id="KW-0472">Membrane</keyword>
<evidence type="ECO:0000256" key="7">
    <source>
        <dbReference type="ARBA" id="ARBA00022989"/>
    </source>
</evidence>
<dbReference type="InterPro" id="IPR013525">
    <property type="entry name" value="ABC2_TM"/>
</dbReference>
<dbReference type="Pfam" id="PF00005">
    <property type="entry name" value="ABC_tran"/>
    <property type="match status" value="1"/>
</dbReference>
<keyword evidence="13" id="KW-1185">Reference proteome</keyword>
<dbReference type="AlphaFoldDB" id="A0ABD3J769"/>
<dbReference type="CDD" id="cd03213">
    <property type="entry name" value="ABCG_EPDR"/>
    <property type="match status" value="1"/>
</dbReference>
<dbReference type="PROSITE" id="PS50893">
    <property type="entry name" value="ABC_TRANSPORTER_2"/>
    <property type="match status" value="1"/>
</dbReference>
<evidence type="ECO:0000256" key="5">
    <source>
        <dbReference type="ARBA" id="ARBA00022741"/>
    </source>
</evidence>
<sequence>MDTLSGLGSRKAETLVDPECDCHGAVLGPLVLDSMHVGPKSNRRAIWLTWLDVWVTMGDHEDGCVPILQGLTGFAQPGEVLAIMGPSGCGKSTLLDALAGRLDSKRRLSGQILVNGRKEPLAYGTSAYVTQDDVLTSTLTVKEAVYFSAQLQLPDTMAPSEKKQRAEATIKEMGLHDAAGTRIGGWGNKGLSNGQRRRVSICMEILTRPKLLFLDEPTSGLDSAASYYVMRRIVGLAKQHDMTVLASVHQPSSEVFGLFHKLCLLSQGRTVYFGPSSNAPEFFSLNGFRCPSLQNPSDHYLRTINTDFDEDIDPGLGGKPRTQEVIKVLAESYKSSSCYRHIQQQIEDIHEMDNKEVHEKESRACFFTQLLVLTTRSFMNMYRDLGYYWMRLLMYIVIALSLGTVFYRIGSDYHSIQARGSLITFVASFLTIMAIGGFPSFVEDLKVFERERLNGHYGSGAFVLANTLSSVPFLLMISLIPGAITYYLVGLRGELEHFLYFTTTLFACMVLVESLMMIVASVIPSFLMGLTVGSGIQGLMILGGGFFRLPHDLPKVFWRDPLYYLSFNKYAFHGLFKNEFEGLTFPKDLACSAQNGSISGEDVLKDIWQVEMRYTKWTDLAILFEMALVYRLIFFGVLKTTETLKPIVKEIMSARRRQKGQDSVNPSRASLPESEGNNSVAQGWVSTRKTSGGASAFESLLIGVGV</sequence>
<dbReference type="GO" id="GO:0016020">
    <property type="term" value="C:membrane"/>
    <property type="evidence" value="ECO:0007669"/>
    <property type="project" value="UniProtKB-SubCell"/>
</dbReference>
<evidence type="ECO:0000313" key="12">
    <source>
        <dbReference type="EMBL" id="KAL3723377.1"/>
    </source>
</evidence>
<proteinExistence type="inferred from homology"/>
<keyword evidence="7 10" id="KW-1133">Transmembrane helix</keyword>
<feature type="transmembrane region" description="Helical" evidence="10">
    <location>
        <begin position="526"/>
        <end position="549"/>
    </location>
</feature>
<dbReference type="Pfam" id="PF01061">
    <property type="entry name" value="ABC2_membrane"/>
    <property type="match status" value="1"/>
</dbReference>
<dbReference type="InterPro" id="IPR003593">
    <property type="entry name" value="AAA+_ATPase"/>
</dbReference>
<evidence type="ECO:0000256" key="4">
    <source>
        <dbReference type="ARBA" id="ARBA00022692"/>
    </source>
</evidence>
<evidence type="ECO:0000313" key="13">
    <source>
        <dbReference type="Proteomes" id="UP001634007"/>
    </source>
</evidence>
<feature type="transmembrane region" description="Helical" evidence="10">
    <location>
        <begin position="388"/>
        <end position="410"/>
    </location>
</feature>
<dbReference type="Gene3D" id="3.40.50.300">
    <property type="entry name" value="P-loop containing nucleotide triphosphate hydrolases"/>
    <property type="match status" value="1"/>
</dbReference>
<evidence type="ECO:0000256" key="2">
    <source>
        <dbReference type="ARBA" id="ARBA00005814"/>
    </source>
</evidence>